<evidence type="ECO:0000256" key="2">
    <source>
        <dbReference type="ARBA" id="ARBA00007441"/>
    </source>
</evidence>
<keyword evidence="11" id="KW-1185">Reference proteome</keyword>
<dbReference type="InterPro" id="IPR006140">
    <property type="entry name" value="D-isomer_DH_NAD-bd"/>
</dbReference>
<dbReference type="AlphaFoldDB" id="A0A430L3P3"/>
<evidence type="ECO:0000313" key="11">
    <source>
        <dbReference type="Proteomes" id="UP000287124"/>
    </source>
</evidence>
<dbReference type="GO" id="GO:0047536">
    <property type="term" value="F:2-aminoadipate transaminase activity"/>
    <property type="evidence" value="ECO:0007669"/>
    <property type="project" value="TreeGrafter"/>
</dbReference>
<dbReference type="SUPFAM" id="SSF51735">
    <property type="entry name" value="NAD(P)-binding Rossmann-fold domains"/>
    <property type="match status" value="1"/>
</dbReference>
<evidence type="ECO:0000256" key="3">
    <source>
        <dbReference type="ARBA" id="ARBA00022576"/>
    </source>
</evidence>
<dbReference type="PROSITE" id="PS00671">
    <property type="entry name" value="D_2_HYDROXYACID_DH_3"/>
    <property type="match status" value="1"/>
</dbReference>
<feature type="domain" description="Aminotransferase class I/classII large" evidence="7">
    <location>
        <begin position="127"/>
        <end position="451"/>
    </location>
</feature>
<dbReference type="InterPro" id="IPR036291">
    <property type="entry name" value="NAD(P)-bd_dom_sf"/>
</dbReference>
<dbReference type="GO" id="GO:0019878">
    <property type="term" value="P:lysine biosynthetic process via aminoadipic acid"/>
    <property type="evidence" value="ECO:0007669"/>
    <property type="project" value="TreeGrafter"/>
</dbReference>
<evidence type="ECO:0008006" key="12">
    <source>
        <dbReference type="Google" id="ProtNLM"/>
    </source>
</evidence>
<dbReference type="PANTHER" id="PTHR42790">
    <property type="entry name" value="AMINOTRANSFERASE"/>
    <property type="match status" value="1"/>
</dbReference>
<comment type="cofactor">
    <cofactor evidence="1">
        <name>pyridoxal 5'-phosphate</name>
        <dbReference type="ChEBI" id="CHEBI:597326"/>
    </cofactor>
</comment>
<evidence type="ECO:0000259" key="7">
    <source>
        <dbReference type="Pfam" id="PF00155"/>
    </source>
</evidence>
<dbReference type="GO" id="GO:0009074">
    <property type="term" value="P:aromatic amino acid family catabolic process"/>
    <property type="evidence" value="ECO:0007669"/>
    <property type="project" value="TreeGrafter"/>
</dbReference>
<dbReference type="PANTHER" id="PTHR42790:SF21">
    <property type="entry name" value="AROMATIC_AMINOADIPATE AMINOTRANSFERASE 1"/>
    <property type="match status" value="1"/>
</dbReference>
<dbReference type="CDD" id="cd00609">
    <property type="entry name" value="AAT_like"/>
    <property type="match status" value="1"/>
</dbReference>
<organism evidence="10 11">
    <name type="scientific">Fusarium euwallaceae</name>
    <dbReference type="NCBI Taxonomy" id="1147111"/>
    <lineage>
        <taxon>Eukaryota</taxon>
        <taxon>Fungi</taxon>
        <taxon>Dikarya</taxon>
        <taxon>Ascomycota</taxon>
        <taxon>Pezizomycotina</taxon>
        <taxon>Sordariomycetes</taxon>
        <taxon>Hypocreomycetidae</taxon>
        <taxon>Hypocreales</taxon>
        <taxon>Nectriaceae</taxon>
        <taxon>Fusarium</taxon>
        <taxon>Fusarium solani species complex</taxon>
    </lineage>
</organism>
<comment type="caution">
    <text evidence="10">The sequence shown here is derived from an EMBL/GenBank/DDBJ whole genome shotgun (WGS) entry which is preliminary data.</text>
</comment>
<comment type="similarity">
    <text evidence="2">Belongs to the class-I pyridoxal-phosphate-dependent aminotransferase family.</text>
</comment>
<evidence type="ECO:0000256" key="5">
    <source>
        <dbReference type="ARBA" id="ARBA00022898"/>
    </source>
</evidence>
<proteinExistence type="inferred from homology"/>
<keyword evidence="3" id="KW-0032">Aminotransferase</keyword>
<evidence type="ECO:0000256" key="6">
    <source>
        <dbReference type="ARBA" id="ARBA00023002"/>
    </source>
</evidence>
<evidence type="ECO:0000259" key="9">
    <source>
        <dbReference type="Pfam" id="PF02826"/>
    </source>
</evidence>
<dbReference type="InterPro" id="IPR015421">
    <property type="entry name" value="PyrdxlP-dep_Trfase_major"/>
</dbReference>
<dbReference type="InterPro" id="IPR029753">
    <property type="entry name" value="D-isomer_DH_CS"/>
</dbReference>
<evidence type="ECO:0000259" key="8">
    <source>
        <dbReference type="Pfam" id="PF00389"/>
    </source>
</evidence>
<evidence type="ECO:0000313" key="10">
    <source>
        <dbReference type="EMBL" id="RTE70309.1"/>
    </source>
</evidence>
<keyword evidence="4" id="KW-0808">Transferase</keyword>
<keyword evidence="5" id="KW-0663">Pyridoxal phosphate</keyword>
<dbReference type="Proteomes" id="UP000287124">
    <property type="component" value="Unassembled WGS sequence"/>
</dbReference>
<dbReference type="Gene3D" id="3.40.50.720">
    <property type="entry name" value="NAD(P)-binding Rossmann-like Domain"/>
    <property type="match status" value="2"/>
</dbReference>
<reference evidence="10 11" key="1">
    <citation type="submission" date="2017-06" db="EMBL/GenBank/DDBJ databases">
        <title>Comparative genomic analysis of Ambrosia Fusariam Clade fungi.</title>
        <authorList>
            <person name="Stajich J.E."/>
            <person name="Carrillo J."/>
            <person name="Kijimoto T."/>
            <person name="Eskalen A."/>
            <person name="O'Donnell K."/>
            <person name="Kasson M."/>
        </authorList>
    </citation>
    <scope>NUCLEOTIDE SEQUENCE [LARGE SCALE GENOMIC DNA]</scope>
    <source>
        <strain evidence="10 11">UCR1854</strain>
    </source>
</reference>
<sequence>MSDAPIWQPSRREVNPGQWGVAAPCSSELFKTRDSSSKPQAMKWDNRFSTESLNRTGSSLKAAFKYLQNPDVISLGGGVPLPEYFPFESLELAPSVAGTPEGDNQVLHSSKDDVSVGSSIYDLSVALNYGQGSGSAQLLRWITEHIEIAHDPPYADWQCTMTIGNTSALDMALRMFTSPGHYVLADEFAFVAAVETAKPMGVGFWGVEMDEQGILPEKLAEVLQGWDPVEHSGAPKPFLLYMVPTGHNPTGATQSLERRRGIYRVAQEHNLLILEDDPYYFLQMGSASVSHDSATDVQTPEDLMRALVPSYLSIDTDGRVVRMDSFSKVIGPGLRLGWLTAPDQIIDRYKSHADVSTQGPSGLSQIALFKLLDEHWGHRGYATWLLHLRREYAKRRTNAAHACSLYLPGEITKWETPEAGMFFWVKVDWRKHPHAGSKTVVEIEEEMWKDVIADGALVARGSWFFAGQDDYLPESIILLAAPETLSAMANADTSTKHHVIVSLENFFLPTPVFELPASHTYELHEHKLTQLEQLRERIKDAEILIINRIPLGPEVLNEEVSPNLRMISVTASGTDSVDLEACRRRGITVTNTPRCNTSAVAEHTIGLYFSVRRSIAYSHRLTQASEWPKRGLLMSTILNSPGGKAPRGCKDEVVGILGNGAIGKKIASLATALGMKVLVSGRKGQPSPEGRVPFDQVIRAASVVIVSVPRTQDTINLISTAEFLNMQTDSILINVSRGGVVDEEALLNALEKGQIAGAATDVYTREPVAEDTSPLIGPKAENMNLVTTPHCAWCAEETVVNSTRTLEANVSAWVSGSPTNVVV</sequence>
<protein>
    <recommendedName>
        <fullName evidence="12">Aminotransferase class I/classII domain-containing protein</fullName>
    </recommendedName>
</protein>
<dbReference type="GO" id="GO:0006571">
    <property type="term" value="P:tyrosine biosynthetic process"/>
    <property type="evidence" value="ECO:0007669"/>
    <property type="project" value="TreeGrafter"/>
</dbReference>
<name>A0A430L3P3_9HYPO</name>
<dbReference type="EMBL" id="MIKF01000468">
    <property type="protein sequence ID" value="RTE70309.1"/>
    <property type="molecule type" value="Genomic_DNA"/>
</dbReference>
<dbReference type="InterPro" id="IPR015424">
    <property type="entry name" value="PyrdxlP-dep_Trfase"/>
</dbReference>
<feature type="domain" description="D-isomer specific 2-hydroxyacid dehydrogenase catalytic" evidence="8">
    <location>
        <begin position="522"/>
        <end position="822"/>
    </location>
</feature>
<gene>
    <name evidence="10" type="ORF">BHE90_015295</name>
</gene>
<dbReference type="SUPFAM" id="SSF53383">
    <property type="entry name" value="PLP-dependent transferases"/>
    <property type="match status" value="1"/>
</dbReference>
<feature type="domain" description="D-isomer specific 2-hydroxyacid dehydrogenase NAD-binding" evidence="9">
    <location>
        <begin position="606"/>
        <end position="792"/>
    </location>
</feature>
<dbReference type="Pfam" id="PF00155">
    <property type="entry name" value="Aminotran_1_2"/>
    <property type="match status" value="1"/>
</dbReference>
<dbReference type="GO" id="GO:0008793">
    <property type="term" value="F:aromatic-amino-acid transaminase activity"/>
    <property type="evidence" value="ECO:0007669"/>
    <property type="project" value="TreeGrafter"/>
</dbReference>
<dbReference type="InterPro" id="IPR050859">
    <property type="entry name" value="Class-I_PLP-dep_aminotransf"/>
</dbReference>
<dbReference type="GO" id="GO:0030170">
    <property type="term" value="F:pyridoxal phosphate binding"/>
    <property type="evidence" value="ECO:0007669"/>
    <property type="project" value="InterPro"/>
</dbReference>
<dbReference type="Pfam" id="PF02826">
    <property type="entry name" value="2-Hacid_dh_C"/>
    <property type="match status" value="1"/>
</dbReference>
<dbReference type="Pfam" id="PF00389">
    <property type="entry name" value="2-Hacid_dh"/>
    <property type="match status" value="1"/>
</dbReference>
<accession>A0A430L3P3</accession>
<dbReference type="SUPFAM" id="SSF52283">
    <property type="entry name" value="Formate/glycerate dehydrogenase catalytic domain-like"/>
    <property type="match status" value="1"/>
</dbReference>
<dbReference type="GO" id="GO:0051287">
    <property type="term" value="F:NAD binding"/>
    <property type="evidence" value="ECO:0007669"/>
    <property type="project" value="InterPro"/>
</dbReference>
<dbReference type="Gene3D" id="3.40.640.10">
    <property type="entry name" value="Type I PLP-dependent aspartate aminotransferase-like (Major domain)"/>
    <property type="match status" value="1"/>
</dbReference>
<keyword evidence="6" id="KW-0560">Oxidoreductase</keyword>
<dbReference type="GO" id="GO:0016616">
    <property type="term" value="F:oxidoreductase activity, acting on the CH-OH group of donors, NAD or NADP as acceptor"/>
    <property type="evidence" value="ECO:0007669"/>
    <property type="project" value="InterPro"/>
</dbReference>
<evidence type="ECO:0000256" key="1">
    <source>
        <dbReference type="ARBA" id="ARBA00001933"/>
    </source>
</evidence>
<dbReference type="InterPro" id="IPR006139">
    <property type="entry name" value="D-isomer_2_OHA_DH_cat_dom"/>
</dbReference>
<dbReference type="InterPro" id="IPR004839">
    <property type="entry name" value="Aminotransferase_I/II_large"/>
</dbReference>
<evidence type="ECO:0000256" key="4">
    <source>
        <dbReference type="ARBA" id="ARBA00022679"/>
    </source>
</evidence>